<feature type="signal peptide" evidence="1">
    <location>
        <begin position="1"/>
        <end position="24"/>
    </location>
</feature>
<dbReference type="Proteomes" id="UP000316621">
    <property type="component" value="Chromosome 5"/>
</dbReference>
<keyword evidence="1" id="KW-0732">Signal</keyword>
<dbReference type="EMBL" id="CM010719">
    <property type="protein sequence ID" value="RZC60053.1"/>
    <property type="molecule type" value="Genomic_DNA"/>
</dbReference>
<evidence type="ECO:0000313" key="3">
    <source>
        <dbReference type="Proteomes" id="UP000316621"/>
    </source>
</evidence>
<proteinExistence type="predicted"/>
<evidence type="ECO:0000313" key="2">
    <source>
        <dbReference type="EMBL" id="RZC60053.1"/>
    </source>
</evidence>
<dbReference type="AlphaFoldDB" id="A0A4Y7JG36"/>
<sequence length="77" mass="8086">MAKISMFLCLFLIVLISLPTSSSGRMMLQQVTQVVSKCPGLTKVCSATTGCRGACPPVQCPKAQYSAACCGCLVCCF</sequence>
<dbReference type="Gramene" id="RZC60053">
    <property type="protein sequence ID" value="RZC60053"/>
    <property type="gene ID" value="C5167_021809"/>
</dbReference>
<protein>
    <submittedName>
        <fullName evidence="2">Uncharacterized protein</fullName>
    </submittedName>
</protein>
<reference evidence="2 3" key="1">
    <citation type="journal article" date="2018" name="Science">
        <title>The opium poppy genome and morphinan production.</title>
        <authorList>
            <person name="Guo L."/>
            <person name="Winzer T."/>
            <person name="Yang X."/>
            <person name="Li Y."/>
            <person name="Ning Z."/>
            <person name="He Z."/>
            <person name="Teodor R."/>
            <person name="Lu Y."/>
            <person name="Bowser T.A."/>
            <person name="Graham I.A."/>
            <person name="Ye K."/>
        </authorList>
    </citation>
    <scope>NUCLEOTIDE SEQUENCE [LARGE SCALE GENOMIC DNA]</scope>
    <source>
        <strain evidence="3">cv. HN1</strain>
        <tissue evidence="2">Leaves</tissue>
    </source>
</reference>
<keyword evidence="3" id="KW-1185">Reference proteome</keyword>
<gene>
    <name evidence="2" type="ORF">C5167_021809</name>
</gene>
<evidence type="ECO:0000256" key="1">
    <source>
        <dbReference type="SAM" id="SignalP"/>
    </source>
</evidence>
<accession>A0A4Y7JG36</accession>
<feature type="chain" id="PRO_5021294470" evidence="1">
    <location>
        <begin position="25"/>
        <end position="77"/>
    </location>
</feature>
<name>A0A4Y7JG36_PAPSO</name>
<organism evidence="2 3">
    <name type="scientific">Papaver somniferum</name>
    <name type="common">Opium poppy</name>
    <dbReference type="NCBI Taxonomy" id="3469"/>
    <lineage>
        <taxon>Eukaryota</taxon>
        <taxon>Viridiplantae</taxon>
        <taxon>Streptophyta</taxon>
        <taxon>Embryophyta</taxon>
        <taxon>Tracheophyta</taxon>
        <taxon>Spermatophyta</taxon>
        <taxon>Magnoliopsida</taxon>
        <taxon>Ranunculales</taxon>
        <taxon>Papaveraceae</taxon>
        <taxon>Papaveroideae</taxon>
        <taxon>Papaver</taxon>
    </lineage>
</organism>